<dbReference type="InterPro" id="IPR007441">
    <property type="entry name" value="EutH"/>
</dbReference>
<dbReference type="GO" id="GO:0034228">
    <property type="term" value="F:ethanolamine transmembrane transporter activity"/>
    <property type="evidence" value="ECO:0007669"/>
    <property type="project" value="InterPro"/>
</dbReference>
<dbReference type="NCBIfam" id="NF011667">
    <property type="entry name" value="PRK15086.1-3"/>
    <property type="match status" value="1"/>
</dbReference>
<organism evidence="2 3">
    <name type="scientific">Hominibacterium faecale</name>
    <dbReference type="NCBI Taxonomy" id="2839743"/>
    <lineage>
        <taxon>Bacteria</taxon>
        <taxon>Bacillati</taxon>
        <taxon>Bacillota</taxon>
        <taxon>Clostridia</taxon>
        <taxon>Peptostreptococcales</taxon>
        <taxon>Anaerovoracaceae</taxon>
        <taxon>Hominibacterium</taxon>
    </lineage>
</organism>
<dbReference type="Pfam" id="PF04346">
    <property type="entry name" value="EutH"/>
    <property type="match status" value="1"/>
</dbReference>
<feature type="transmembrane region" description="Helical" evidence="1">
    <location>
        <begin position="138"/>
        <end position="161"/>
    </location>
</feature>
<feature type="transmembrane region" description="Helical" evidence="1">
    <location>
        <begin position="6"/>
        <end position="25"/>
    </location>
</feature>
<proteinExistence type="predicted"/>
<feature type="transmembrane region" description="Helical" evidence="1">
    <location>
        <begin position="307"/>
        <end position="325"/>
    </location>
</feature>
<feature type="transmembrane region" description="Helical" evidence="1">
    <location>
        <begin position="331"/>
        <end position="353"/>
    </location>
</feature>
<keyword evidence="1" id="KW-0472">Membrane</keyword>
<keyword evidence="3" id="KW-1185">Reference proteome</keyword>
<feature type="transmembrane region" description="Helical" evidence="1">
    <location>
        <begin position="37"/>
        <end position="58"/>
    </location>
</feature>
<sequence>MDINQIILYIMVFFALLGAADRIFGSRFGLGEKFEEGIMAMGPLTISMAGLLVLTPVLSRYLSPVIVPIFQKIGADPAMFAGIFFAIDMGGAPLAAEMTADAQAAALGGIITGAMLGATIVFTIPVALGIVHKDDRNILAKGILTGLITIPLGVLVGGLTAGFPIEMVGINTIPIAVISLAIAFGMWKWERILITAFIWLGRLIVTVSIIGLALGLTAQLTGFEVFEGMTPLSQVFLIIGNIAILLAGAFPLVHLITRLFQKPLIKAGRHLGINKAAAAGFLVSMANSIPMFNMLKEMDTRGKVMNVAFAVSGAFALGDHLGFTAGYSPNMIVPLLAGKLTAGVTAAALAFFLNRA</sequence>
<comment type="caution">
    <text evidence="2">The sequence shown here is derived from an EMBL/GenBank/DDBJ whole genome shotgun (WGS) entry which is preliminary data.</text>
</comment>
<feature type="transmembrane region" description="Helical" evidence="1">
    <location>
        <begin position="235"/>
        <end position="256"/>
    </location>
</feature>
<accession>A0A9J6QJX8</accession>
<dbReference type="Proteomes" id="UP001065549">
    <property type="component" value="Unassembled WGS sequence"/>
</dbReference>
<name>A0A9J6QJX8_9FIRM</name>
<dbReference type="PANTHER" id="PTHR40089">
    <property type="entry name" value="ETHANOLAMINE UTILIZATION PROTEIN EUTH"/>
    <property type="match status" value="1"/>
</dbReference>
<keyword evidence="1" id="KW-1133">Transmembrane helix</keyword>
<gene>
    <name evidence="2" type="primary">eutH</name>
    <name evidence="2" type="ORF">OBO34_03575</name>
</gene>
<dbReference type="PANTHER" id="PTHR40089:SF1">
    <property type="entry name" value="ETHANOLAMINE PERMEASE EUTH-RELATED"/>
    <property type="match status" value="1"/>
</dbReference>
<evidence type="ECO:0000313" key="3">
    <source>
        <dbReference type="Proteomes" id="UP001065549"/>
    </source>
</evidence>
<feature type="transmembrane region" description="Helical" evidence="1">
    <location>
        <begin position="108"/>
        <end position="132"/>
    </location>
</feature>
<evidence type="ECO:0000313" key="2">
    <source>
        <dbReference type="EMBL" id="MCU7377433.1"/>
    </source>
</evidence>
<feature type="transmembrane region" description="Helical" evidence="1">
    <location>
        <begin position="168"/>
        <end position="187"/>
    </location>
</feature>
<dbReference type="PIRSF" id="PIRSF019466">
    <property type="entry name" value="EutH"/>
    <property type="match status" value="1"/>
</dbReference>
<protein>
    <submittedName>
        <fullName evidence="2">Ethanolamine utilization protein EutH</fullName>
    </submittedName>
</protein>
<dbReference type="EMBL" id="JAOSHN010000001">
    <property type="protein sequence ID" value="MCU7377433.1"/>
    <property type="molecule type" value="Genomic_DNA"/>
</dbReference>
<reference evidence="2" key="1">
    <citation type="submission" date="2022-09" db="EMBL/GenBank/DDBJ databases">
        <title>Culturomic study of gut microbiota in children with autism spectrum disorder.</title>
        <authorList>
            <person name="Efimov B.A."/>
            <person name="Chaplin A.V."/>
            <person name="Sokolova S.R."/>
            <person name="Pikina A.P."/>
            <person name="Korzhanova M."/>
            <person name="Belova V."/>
            <person name="Korostin D."/>
        </authorList>
    </citation>
    <scope>NUCLEOTIDE SEQUENCE</scope>
    <source>
        <strain evidence="2">ASD5510</strain>
    </source>
</reference>
<feature type="transmembrane region" description="Helical" evidence="1">
    <location>
        <begin position="193"/>
        <end position="214"/>
    </location>
</feature>
<dbReference type="AlphaFoldDB" id="A0A9J6QJX8"/>
<keyword evidence="1" id="KW-0812">Transmembrane</keyword>
<dbReference type="GO" id="GO:0005886">
    <property type="term" value="C:plasma membrane"/>
    <property type="evidence" value="ECO:0007669"/>
    <property type="project" value="TreeGrafter"/>
</dbReference>
<evidence type="ECO:0000256" key="1">
    <source>
        <dbReference type="SAM" id="Phobius"/>
    </source>
</evidence>